<evidence type="ECO:0000256" key="1">
    <source>
        <dbReference type="SAM" id="Coils"/>
    </source>
</evidence>
<protein>
    <recommendedName>
        <fullName evidence="3">U-box domain-containing protein</fullName>
    </recommendedName>
</protein>
<organism evidence="4">
    <name type="scientific">viral metagenome</name>
    <dbReference type="NCBI Taxonomy" id="1070528"/>
    <lineage>
        <taxon>unclassified sequences</taxon>
        <taxon>metagenomes</taxon>
        <taxon>organismal metagenomes</taxon>
    </lineage>
</organism>
<reference evidence="4" key="1">
    <citation type="journal article" date="2020" name="Nature">
        <title>Giant virus diversity and host interactions through global metagenomics.</title>
        <authorList>
            <person name="Schulz F."/>
            <person name="Roux S."/>
            <person name="Paez-Espino D."/>
            <person name="Jungbluth S."/>
            <person name="Walsh D.A."/>
            <person name="Denef V.J."/>
            <person name="McMahon K.D."/>
            <person name="Konstantinidis K.T."/>
            <person name="Eloe-Fadrosh E.A."/>
            <person name="Kyrpides N.C."/>
            <person name="Woyke T."/>
        </authorList>
    </citation>
    <scope>NUCLEOTIDE SEQUENCE</scope>
    <source>
        <strain evidence="4">GVMAG-S-ERX555907-63</strain>
    </source>
</reference>
<dbReference type="InterPro" id="IPR003613">
    <property type="entry name" value="Ubox_domain"/>
</dbReference>
<feature type="coiled-coil region" evidence="1">
    <location>
        <begin position="382"/>
        <end position="409"/>
    </location>
</feature>
<dbReference type="SMART" id="SM00504">
    <property type="entry name" value="Ubox"/>
    <property type="match status" value="1"/>
</dbReference>
<feature type="region of interest" description="Disordered" evidence="2">
    <location>
        <begin position="195"/>
        <end position="222"/>
    </location>
</feature>
<dbReference type="PANTHER" id="PTHR46573:SF1">
    <property type="entry name" value="WD REPEAT, SAM AND U-BOX DOMAIN-CONTAINING PROTEIN 1"/>
    <property type="match status" value="1"/>
</dbReference>
<evidence type="ECO:0000256" key="2">
    <source>
        <dbReference type="SAM" id="MobiDB-lite"/>
    </source>
</evidence>
<evidence type="ECO:0000259" key="3">
    <source>
        <dbReference type="PROSITE" id="PS51698"/>
    </source>
</evidence>
<dbReference type="InterPro" id="IPR013083">
    <property type="entry name" value="Znf_RING/FYVE/PHD"/>
</dbReference>
<dbReference type="InterPro" id="IPR052085">
    <property type="entry name" value="WD-SAM-U-box"/>
</dbReference>
<dbReference type="EMBL" id="MN741019">
    <property type="protein sequence ID" value="QHU22913.1"/>
    <property type="molecule type" value="Genomic_DNA"/>
</dbReference>
<dbReference type="Pfam" id="PF04564">
    <property type="entry name" value="U-box"/>
    <property type="match status" value="1"/>
</dbReference>
<dbReference type="GO" id="GO:0004842">
    <property type="term" value="F:ubiquitin-protein transferase activity"/>
    <property type="evidence" value="ECO:0007669"/>
    <property type="project" value="InterPro"/>
</dbReference>
<dbReference type="GO" id="GO:0016567">
    <property type="term" value="P:protein ubiquitination"/>
    <property type="evidence" value="ECO:0007669"/>
    <property type="project" value="InterPro"/>
</dbReference>
<proteinExistence type="predicted"/>
<feature type="domain" description="U-box" evidence="3">
    <location>
        <begin position="20"/>
        <end position="93"/>
    </location>
</feature>
<dbReference type="SUPFAM" id="SSF57850">
    <property type="entry name" value="RING/U-box"/>
    <property type="match status" value="1"/>
</dbReference>
<name>A0A6C0L049_9ZZZZ</name>
<sequence length="417" mass="48277">MKVDNQITIETNSEIYNEENIPEEFRCPISLDLMKEPVIAADGHSYDKTQINRWFQTNNTSPKTRDALLCKNLFPNLELRNRINDWLVENGKDPLLPYDPNPSNNIQRTNISIENMRSNVNDIINRTIDVLEENDIDSAINEIQDERFDTSYNNNRYIIQRYWRSLNNMRPDGGSILNSSDTNDREDLRRYGLRSDYTNSRVGPENGIFPGPRINHVSHQPSIEQELSSEVRAEIRVLMELYVRDPTIGEAIRQYMSDPSNSFNGQDSLSELIANQNTNNVEENGQRNYPELTEEEHFDNQFDEWWRSQRFQRGWASPRILCNSCGRVNILRFGCRFCNAPLRLSNRERTANNIQHLYSSLMQLGVQIGNDVQPGDSNSSQIMNVQNEIRVLNEEIRNINSELEAVRALAALRSSST</sequence>
<dbReference type="Gene3D" id="3.30.40.10">
    <property type="entry name" value="Zinc/RING finger domain, C3HC4 (zinc finger)"/>
    <property type="match status" value="1"/>
</dbReference>
<dbReference type="AlphaFoldDB" id="A0A6C0L049"/>
<dbReference type="CDD" id="cd16655">
    <property type="entry name" value="RING-Ubox_WDSUB1-like"/>
    <property type="match status" value="1"/>
</dbReference>
<accession>A0A6C0L049</accession>
<keyword evidence="1" id="KW-0175">Coiled coil</keyword>
<dbReference type="PROSITE" id="PS51698">
    <property type="entry name" value="U_BOX"/>
    <property type="match status" value="1"/>
</dbReference>
<dbReference type="PANTHER" id="PTHR46573">
    <property type="entry name" value="WD REPEAT, SAM AND U-BOX DOMAIN-CONTAINING PROTEIN 1"/>
    <property type="match status" value="1"/>
</dbReference>
<evidence type="ECO:0000313" key="4">
    <source>
        <dbReference type="EMBL" id="QHU22913.1"/>
    </source>
</evidence>